<evidence type="ECO:0000256" key="1">
    <source>
        <dbReference type="SAM" id="Phobius"/>
    </source>
</evidence>
<dbReference type="AlphaFoldDB" id="A0A191ZHG8"/>
<gene>
    <name evidence="2" type="ORF">A9404_07865</name>
</gene>
<evidence type="ECO:0000313" key="2">
    <source>
        <dbReference type="EMBL" id="ANJ67310.1"/>
    </source>
</evidence>
<keyword evidence="1" id="KW-1133">Transmembrane helix</keyword>
<dbReference type="EMBL" id="CP016027">
    <property type="protein sequence ID" value="ANJ67310.1"/>
    <property type="molecule type" value="Genomic_DNA"/>
</dbReference>
<dbReference type="KEGG" id="haz:A9404_07865"/>
<keyword evidence="1" id="KW-0472">Membrane</keyword>
<evidence type="ECO:0000313" key="3">
    <source>
        <dbReference type="Proteomes" id="UP000078596"/>
    </source>
</evidence>
<keyword evidence="3" id="KW-1185">Reference proteome</keyword>
<accession>A0A191ZHG8</accession>
<protein>
    <submittedName>
        <fullName evidence="2">Uncharacterized protein</fullName>
    </submittedName>
</protein>
<organism evidence="2 3">
    <name type="scientific">Halothiobacillus diazotrophicus</name>
    <dbReference type="NCBI Taxonomy" id="1860122"/>
    <lineage>
        <taxon>Bacteria</taxon>
        <taxon>Pseudomonadati</taxon>
        <taxon>Pseudomonadota</taxon>
        <taxon>Gammaproteobacteria</taxon>
        <taxon>Chromatiales</taxon>
        <taxon>Halothiobacillaceae</taxon>
        <taxon>Halothiobacillus</taxon>
    </lineage>
</organism>
<name>A0A191ZHG8_9GAMM</name>
<dbReference type="STRING" id="1860122.A9404_07865"/>
<sequence>MAPGTISLGIVKFVRMIQMGAVVIGFKKFVMAIQRFGSLPMFPMKRKNVIHICCNFRAHV</sequence>
<reference evidence="2 3" key="1">
    <citation type="submission" date="2016-06" db="EMBL/GenBank/DDBJ databases">
        <title>Insight into the functional genes involving in sulfur oxidation in Pearl River water.</title>
        <authorList>
            <person name="Luo J."/>
            <person name="Tan X."/>
            <person name="Lin W."/>
        </authorList>
    </citation>
    <scope>NUCLEOTIDE SEQUENCE [LARGE SCALE GENOMIC DNA]</scope>
    <source>
        <strain evidence="2 3">LS2</strain>
    </source>
</reference>
<proteinExistence type="predicted"/>
<keyword evidence="1" id="KW-0812">Transmembrane</keyword>
<feature type="transmembrane region" description="Helical" evidence="1">
    <location>
        <begin position="6"/>
        <end position="26"/>
    </location>
</feature>
<dbReference type="Proteomes" id="UP000078596">
    <property type="component" value="Chromosome"/>
</dbReference>